<evidence type="ECO:0000313" key="9">
    <source>
        <dbReference type="Proteomes" id="UP000730481"/>
    </source>
</evidence>
<dbReference type="PROSITE" id="PS00687">
    <property type="entry name" value="ALDEHYDE_DEHYDR_GLU"/>
    <property type="match status" value="1"/>
</dbReference>
<reference evidence="8" key="2">
    <citation type="submission" date="2020-02" db="EMBL/GenBank/DDBJ databases">
        <title>Identification and distribution of gene clusters putatively required for synthesis of sphingolipid metabolism inhibitors in phylogenetically diverse species of the filamentous fungus Fusarium.</title>
        <authorList>
            <person name="Kim H.-S."/>
            <person name="Busman M."/>
            <person name="Brown D.W."/>
            <person name="Divon H."/>
            <person name="Uhlig S."/>
            <person name="Proctor R.H."/>
        </authorList>
    </citation>
    <scope>NUCLEOTIDE SEQUENCE</scope>
    <source>
        <strain evidence="8">NRRL 25174</strain>
    </source>
</reference>
<dbReference type="InterPro" id="IPR016160">
    <property type="entry name" value="Ald_DH_CS_CYS"/>
</dbReference>
<comment type="catalytic activity">
    <reaction evidence="4">
        <text>an aldehyde + NAD(+) + H2O = a carboxylate + NADH + 2 H(+)</text>
        <dbReference type="Rhea" id="RHEA:16185"/>
        <dbReference type="ChEBI" id="CHEBI:15377"/>
        <dbReference type="ChEBI" id="CHEBI:15378"/>
        <dbReference type="ChEBI" id="CHEBI:17478"/>
        <dbReference type="ChEBI" id="CHEBI:29067"/>
        <dbReference type="ChEBI" id="CHEBI:57540"/>
        <dbReference type="ChEBI" id="CHEBI:57945"/>
        <dbReference type="EC" id="1.2.1.3"/>
    </reaction>
</comment>
<dbReference type="FunFam" id="3.40.605.10:FF:000007">
    <property type="entry name" value="NAD/NADP-dependent betaine aldehyde dehydrogenase"/>
    <property type="match status" value="1"/>
</dbReference>
<proteinExistence type="inferred from homology"/>
<dbReference type="PANTHER" id="PTHR11699">
    <property type="entry name" value="ALDEHYDE DEHYDROGENASE-RELATED"/>
    <property type="match status" value="1"/>
</dbReference>
<dbReference type="Gene3D" id="3.40.605.10">
    <property type="entry name" value="Aldehyde Dehydrogenase, Chain A, domain 1"/>
    <property type="match status" value="1"/>
</dbReference>
<dbReference type="EMBL" id="PVQB02000238">
    <property type="protein sequence ID" value="KAF4340429.1"/>
    <property type="molecule type" value="Genomic_DNA"/>
</dbReference>
<sequence>MAVTTSSDKLDFSTFSNIINGQSRSTADTRNGVNPSTCQALPPCPVSTQADVEEAVQASRAAFQVWKQTPIEVRKEKIKNLADALLAHKEEFARLLIAEQGKPTIFADHEITRGAHWLTGTCELEMPVDEVDNDPERHIFTRYVPLGVVVGIVPWNYPIMLLCGKLGPALMAGNYIIVKPSPFTPYCGIKIVELAQRFFPPGVVQVLSGGDDLGPMLTAHPGIDKISFTGSTATGKKVMESASKNLTRVTLELGGNDAAIVCPDADVESAASQIAVAAFMNAGQICIAVKRIYVHQDIYDTFKTWFIKHVSQLKVADGFADGTFMGPVQNKLQFERVKAHLDDIEKNNYGVLKGGDMSNDQHKGFFIQPTVVDNPPDNSKIVSEEPFGPVVPLLKWSEVDEVVTRVNASDMGLGASVWTPDEELGMRIAEGLDVGSVWFNEHLAIEPTATFGGHKNSGLGREWGVDGLRGYCNSKTFFVKRNK</sequence>
<gene>
    <name evidence="8" type="ORF">FBEOM_5645</name>
</gene>
<dbReference type="SUPFAM" id="SSF53720">
    <property type="entry name" value="ALDH-like"/>
    <property type="match status" value="1"/>
</dbReference>
<evidence type="ECO:0000256" key="1">
    <source>
        <dbReference type="ARBA" id="ARBA00009986"/>
    </source>
</evidence>
<comment type="similarity">
    <text evidence="1 6">Belongs to the aldehyde dehydrogenase family.</text>
</comment>
<dbReference type="CDD" id="cd07106">
    <property type="entry name" value="ALDH_AldA-AAD23400"/>
    <property type="match status" value="1"/>
</dbReference>
<dbReference type="AlphaFoldDB" id="A0A9P5AL05"/>
<dbReference type="Pfam" id="PF00171">
    <property type="entry name" value="Aldedh"/>
    <property type="match status" value="1"/>
</dbReference>
<feature type="active site" evidence="5">
    <location>
        <position position="252"/>
    </location>
</feature>
<keyword evidence="2 6" id="KW-0560">Oxidoreductase</keyword>
<evidence type="ECO:0000256" key="5">
    <source>
        <dbReference type="PROSITE-ProRule" id="PRU10007"/>
    </source>
</evidence>
<dbReference type="InterPro" id="IPR016163">
    <property type="entry name" value="Ald_DH_C"/>
</dbReference>
<evidence type="ECO:0000256" key="3">
    <source>
        <dbReference type="ARBA" id="ARBA00024226"/>
    </source>
</evidence>
<dbReference type="PROSITE" id="PS00070">
    <property type="entry name" value="ALDEHYDE_DEHYDR_CYS"/>
    <property type="match status" value="1"/>
</dbReference>
<name>A0A9P5AL05_9HYPO</name>
<protein>
    <recommendedName>
        <fullName evidence="3">aldehyde dehydrogenase (NAD(+))</fullName>
        <ecNumber evidence="3">1.2.1.3</ecNumber>
    </recommendedName>
</protein>
<reference evidence="8" key="1">
    <citation type="journal article" date="2017" name="Mycologia">
        <title>Fusarium algeriense, sp. nov., a novel toxigenic crown rot pathogen of durum wheat from Algeria is nested in the Fusarium burgessii species complex.</title>
        <authorList>
            <person name="Laraba I."/>
            <person name="Keddad A."/>
            <person name="Boureghda H."/>
            <person name="Abdallah N."/>
            <person name="Vaughan M.M."/>
            <person name="Proctor R.H."/>
            <person name="Busman M."/>
            <person name="O'Donnell K."/>
        </authorList>
    </citation>
    <scope>NUCLEOTIDE SEQUENCE</scope>
    <source>
        <strain evidence="8">NRRL 25174</strain>
    </source>
</reference>
<comment type="caution">
    <text evidence="8">The sequence shown here is derived from an EMBL/GenBank/DDBJ whole genome shotgun (WGS) entry which is preliminary data.</text>
</comment>
<dbReference type="OrthoDB" id="310895at2759"/>
<evidence type="ECO:0000259" key="7">
    <source>
        <dbReference type="Pfam" id="PF00171"/>
    </source>
</evidence>
<dbReference type="InterPro" id="IPR044086">
    <property type="entry name" value="LUC3-like"/>
</dbReference>
<keyword evidence="9" id="KW-1185">Reference proteome</keyword>
<evidence type="ECO:0000256" key="4">
    <source>
        <dbReference type="ARBA" id="ARBA00049194"/>
    </source>
</evidence>
<dbReference type="InterPro" id="IPR015590">
    <property type="entry name" value="Aldehyde_DH_dom"/>
</dbReference>
<dbReference type="GO" id="GO:0004029">
    <property type="term" value="F:aldehyde dehydrogenase (NAD+) activity"/>
    <property type="evidence" value="ECO:0007669"/>
    <property type="project" value="UniProtKB-EC"/>
</dbReference>
<organism evidence="8 9">
    <name type="scientific">Fusarium beomiforme</name>
    <dbReference type="NCBI Taxonomy" id="44412"/>
    <lineage>
        <taxon>Eukaryota</taxon>
        <taxon>Fungi</taxon>
        <taxon>Dikarya</taxon>
        <taxon>Ascomycota</taxon>
        <taxon>Pezizomycotina</taxon>
        <taxon>Sordariomycetes</taxon>
        <taxon>Hypocreomycetidae</taxon>
        <taxon>Hypocreales</taxon>
        <taxon>Nectriaceae</taxon>
        <taxon>Fusarium</taxon>
        <taxon>Fusarium burgessii species complex</taxon>
    </lineage>
</organism>
<dbReference type="Gene3D" id="3.40.309.10">
    <property type="entry name" value="Aldehyde Dehydrogenase, Chain A, domain 2"/>
    <property type="match status" value="1"/>
</dbReference>
<dbReference type="InterPro" id="IPR016161">
    <property type="entry name" value="Ald_DH/histidinol_DH"/>
</dbReference>
<accession>A0A9P5AL05</accession>
<feature type="domain" description="Aldehyde dehydrogenase" evidence="7">
    <location>
        <begin position="28"/>
        <end position="476"/>
    </location>
</feature>
<dbReference type="InterPro" id="IPR016162">
    <property type="entry name" value="Ald_DH_N"/>
</dbReference>
<evidence type="ECO:0000313" key="8">
    <source>
        <dbReference type="EMBL" id="KAF4340429.1"/>
    </source>
</evidence>
<dbReference type="Proteomes" id="UP000730481">
    <property type="component" value="Unassembled WGS sequence"/>
</dbReference>
<dbReference type="InterPro" id="IPR029510">
    <property type="entry name" value="Ald_DH_CS_GLU"/>
</dbReference>
<dbReference type="FunFam" id="3.40.309.10:FF:000009">
    <property type="entry name" value="Aldehyde dehydrogenase A"/>
    <property type="match status" value="1"/>
</dbReference>
<evidence type="ECO:0000256" key="2">
    <source>
        <dbReference type="ARBA" id="ARBA00023002"/>
    </source>
</evidence>
<evidence type="ECO:0000256" key="6">
    <source>
        <dbReference type="RuleBase" id="RU003345"/>
    </source>
</evidence>
<dbReference type="EC" id="1.2.1.3" evidence="3"/>